<protein>
    <submittedName>
        <fullName evidence="2">Uncharacterized protein</fullName>
    </submittedName>
</protein>
<reference evidence="2" key="1">
    <citation type="journal article" date="2022" name="Int. J. Mol. Sci.">
        <title>Draft Genome of Tanacetum Coccineum: Genomic Comparison of Closely Related Tanacetum-Family Plants.</title>
        <authorList>
            <person name="Yamashiro T."/>
            <person name="Shiraishi A."/>
            <person name="Nakayama K."/>
            <person name="Satake H."/>
        </authorList>
    </citation>
    <scope>NUCLEOTIDE SEQUENCE</scope>
</reference>
<name>A0ABQ5FC28_9ASTR</name>
<sequence>MAFISSSNTSSGKGEVPTASISTASSQVSTISTEMDIKWNLALLSMRANRFWKKTGKKITIQGSDVASFEKSKSQKSAKDKTSVGFNEYIVVSPPPTQVYSSPKKDLSWMGLPEFVDDTVTDYSRPTPSIDVPRDVSESVSFFEQRGSIGNVLSKPMISFVKETDCPSISKVNNTEKSRKPTVKYAEMYKDT</sequence>
<gene>
    <name evidence="2" type="ORF">Tco_1004499</name>
</gene>
<comment type="caution">
    <text evidence="2">The sequence shown here is derived from an EMBL/GenBank/DDBJ whole genome shotgun (WGS) entry which is preliminary data.</text>
</comment>
<organism evidence="2 3">
    <name type="scientific">Tanacetum coccineum</name>
    <dbReference type="NCBI Taxonomy" id="301880"/>
    <lineage>
        <taxon>Eukaryota</taxon>
        <taxon>Viridiplantae</taxon>
        <taxon>Streptophyta</taxon>
        <taxon>Embryophyta</taxon>
        <taxon>Tracheophyta</taxon>
        <taxon>Spermatophyta</taxon>
        <taxon>Magnoliopsida</taxon>
        <taxon>eudicotyledons</taxon>
        <taxon>Gunneridae</taxon>
        <taxon>Pentapetalae</taxon>
        <taxon>asterids</taxon>
        <taxon>campanulids</taxon>
        <taxon>Asterales</taxon>
        <taxon>Asteraceae</taxon>
        <taxon>Asteroideae</taxon>
        <taxon>Anthemideae</taxon>
        <taxon>Anthemidinae</taxon>
        <taxon>Tanacetum</taxon>
    </lineage>
</organism>
<feature type="compositionally biased region" description="Polar residues" evidence="1">
    <location>
        <begin position="1"/>
        <end position="12"/>
    </location>
</feature>
<feature type="region of interest" description="Disordered" evidence="1">
    <location>
        <begin position="1"/>
        <end position="25"/>
    </location>
</feature>
<evidence type="ECO:0000256" key="1">
    <source>
        <dbReference type="SAM" id="MobiDB-lite"/>
    </source>
</evidence>
<evidence type="ECO:0000313" key="3">
    <source>
        <dbReference type="Proteomes" id="UP001151760"/>
    </source>
</evidence>
<evidence type="ECO:0000313" key="2">
    <source>
        <dbReference type="EMBL" id="GJT60966.1"/>
    </source>
</evidence>
<proteinExistence type="predicted"/>
<reference evidence="2" key="2">
    <citation type="submission" date="2022-01" db="EMBL/GenBank/DDBJ databases">
        <authorList>
            <person name="Yamashiro T."/>
            <person name="Shiraishi A."/>
            <person name="Satake H."/>
            <person name="Nakayama K."/>
        </authorList>
    </citation>
    <scope>NUCLEOTIDE SEQUENCE</scope>
</reference>
<keyword evidence="3" id="KW-1185">Reference proteome</keyword>
<dbReference type="Proteomes" id="UP001151760">
    <property type="component" value="Unassembled WGS sequence"/>
</dbReference>
<dbReference type="EMBL" id="BQNB010017247">
    <property type="protein sequence ID" value="GJT60966.1"/>
    <property type="molecule type" value="Genomic_DNA"/>
</dbReference>
<accession>A0ABQ5FC28</accession>